<evidence type="ECO:0000256" key="1">
    <source>
        <dbReference type="SAM" id="MobiDB-lite"/>
    </source>
</evidence>
<dbReference type="Proteomes" id="UP000004810">
    <property type="component" value="Unassembled WGS sequence"/>
</dbReference>
<reference evidence="3" key="1">
    <citation type="submission" date="2012-08" db="EMBL/GenBank/DDBJ databases">
        <title>The Genome Sequence of Wuchereria bancrofti.</title>
        <authorList>
            <person name="Nutman T.B."/>
            <person name="Fink D.L."/>
            <person name="Russ C."/>
            <person name="Young S."/>
            <person name="Zeng Q."/>
            <person name="Koehrsen M."/>
            <person name="Alvarado L."/>
            <person name="Berlin A."/>
            <person name="Chapman S.B."/>
            <person name="Chen Z."/>
            <person name="Freedman E."/>
            <person name="Gellesch M."/>
            <person name="Goldberg J."/>
            <person name="Griggs A."/>
            <person name="Gujja S."/>
            <person name="Heilman E.R."/>
            <person name="Heiman D."/>
            <person name="Hepburn T."/>
            <person name="Howarth C."/>
            <person name="Jen D."/>
            <person name="Larson L."/>
            <person name="Lewis B."/>
            <person name="Mehta T."/>
            <person name="Park D."/>
            <person name="Pearson M."/>
            <person name="Roberts A."/>
            <person name="Saif S."/>
            <person name="Shea T."/>
            <person name="Shenoy N."/>
            <person name="Sisk P."/>
            <person name="Stolte C."/>
            <person name="Sykes S."/>
            <person name="Walk T."/>
            <person name="White J."/>
            <person name="Yandava C."/>
            <person name="Haas B."/>
            <person name="Henn M.R."/>
            <person name="Nusbaum C."/>
            <person name="Birren B."/>
        </authorList>
    </citation>
    <scope>NUCLEOTIDE SEQUENCE [LARGE SCALE GENOMIC DNA]</scope>
    <source>
        <strain evidence="3">NA</strain>
    </source>
</reference>
<evidence type="ECO:0000313" key="3">
    <source>
        <dbReference type="Proteomes" id="UP000004810"/>
    </source>
</evidence>
<feature type="region of interest" description="Disordered" evidence="1">
    <location>
        <begin position="49"/>
        <end position="86"/>
    </location>
</feature>
<proteinExistence type="predicted"/>
<feature type="compositionally biased region" description="Low complexity" evidence="1">
    <location>
        <begin position="76"/>
        <end position="85"/>
    </location>
</feature>
<dbReference type="AlphaFoldDB" id="J9E2Z3"/>
<name>J9E2Z3_WUCBA</name>
<gene>
    <name evidence="2" type="ORF">WUBG_12500</name>
</gene>
<organism evidence="2 3">
    <name type="scientific">Wuchereria bancrofti</name>
    <dbReference type="NCBI Taxonomy" id="6293"/>
    <lineage>
        <taxon>Eukaryota</taxon>
        <taxon>Metazoa</taxon>
        <taxon>Ecdysozoa</taxon>
        <taxon>Nematoda</taxon>
        <taxon>Chromadorea</taxon>
        <taxon>Rhabditida</taxon>
        <taxon>Spirurina</taxon>
        <taxon>Spiruromorpha</taxon>
        <taxon>Filarioidea</taxon>
        <taxon>Onchocercidae</taxon>
        <taxon>Wuchereria</taxon>
    </lineage>
</organism>
<evidence type="ECO:0000313" key="2">
    <source>
        <dbReference type="EMBL" id="EJW76591.1"/>
    </source>
</evidence>
<sequence>MISVMNGINNPASFGFSGSFMDKPFYQKFAPTNVVTPASVVPVATTAAATAESSSSISVSSATNENDRTNTPPALATSSSTASSSQVMNVMSNLPGTHHVHAGHSQHYPYGYDWTSSHQAAAAAQAAHLSAQQAVVQQAAAVAANVASVSSAS</sequence>
<comment type="caution">
    <text evidence="2">The sequence shown here is derived from an EMBL/GenBank/DDBJ whole genome shotgun (WGS) entry which is preliminary data.</text>
</comment>
<dbReference type="EMBL" id="ADBV01008861">
    <property type="protein sequence ID" value="EJW76591.1"/>
    <property type="molecule type" value="Genomic_DNA"/>
</dbReference>
<feature type="non-terminal residue" evidence="2">
    <location>
        <position position="153"/>
    </location>
</feature>
<protein>
    <submittedName>
        <fullName evidence="2">Uncharacterized protein</fullName>
    </submittedName>
</protein>
<feature type="compositionally biased region" description="Low complexity" evidence="1">
    <location>
        <begin position="49"/>
        <end position="63"/>
    </location>
</feature>
<accession>J9E2Z3</accession>